<protein>
    <recommendedName>
        <fullName evidence="4">Cell division protein ZapA</fullName>
    </recommendedName>
</protein>
<dbReference type="Pfam" id="PF05164">
    <property type="entry name" value="ZapA"/>
    <property type="match status" value="1"/>
</dbReference>
<sequence>MPEHTIIELRILDTDFSLKAKNNEEQIKLVSDYVNRELESVKAANPFTNHIRIAILGCMNIAEKLLTAQEEAKNSELAKIKEIGEISIVKEEMHTLDTLLEKEKDKNVVLAEEKELIQSEIDEKDELLNQYREHLRQSKIESEANRKTILELQNQLFESQIELVKVNKNHIEKDIFKSIEDKIKID</sequence>
<dbReference type="RefSeq" id="WP_050741199.1">
    <property type="nucleotide sequence ID" value="NZ_LGYO01000040.1"/>
</dbReference>
<dbReference type="STRING" id="52689.AKG39_14905"/>
<keyword evidence="3" id="KW-1185">Reference proteome</keyword>
<evidence type="ECO:0000256" key="1">
    <source>
        <dbReference type="SAM" id="Coils"/>
    </source>
</evidence>
<accession>A0A0L6TXK3</accession>
<keyword evidence="1" id="KW-0175">Coiled coil</keyword>
<name>A0A0L6TXK3_9FIRM</name>
<organism evidence="2 3">
    <name type="scientific">Acetobacterium bakii</name>
    <dbReference type="NCBI Taxonomy" id="52689"/>
    <lineage>
        <taxon>Bacteria</taxon>
        <taxon>Bacillati</taxon>
        <taxon>Bacillota</taxon>
        <taxon>Clostridia</taxon>
        <taxon>Eubacteriales</taxon>
        <taxon>Eubacteriaceae</taxon>
        <taxon>Acetobacterium</taxon>
    </lineage>
</organism>
<comment type="caution">
    <text evidence="2">The sequence shown here is derived from an EMBL/GenBank/DDBJ whole genome shotgun (WGS) entry which is preliminary data.</text>
</comment>
<dbReference type="Proteomes" id="UP000036873">
    <property type="component" value="Unassembled WGS sequence"/>
</dbReference>
<dbReference type="AlphaFoldDB" id="A0A0L6TXK3"/>
<dbReference type="Gene3D" id="6.10.250.790">
    <property type="match status" value="1"/>
</dbReference>
<dbReference type="PATRIC" id="fig|52689.4.peg.2498"/>
<dbReference type="EMBL" id="LGYO01000040">
    <property type="protein sequence ID" value="KNZ40991.1"/>
    <property type="molecule type" value="Genomic_DNA"/>
</dbReference>
<evidence type="ECO:0008006" key="4">
    <source>
        <dbReference type="Google" id="ProtNLM"/>
    </source>
</evidence>
<evidence type="ECO:0000313" key="3">
    <source>
        <dbReference type="Proteomes" id="UP000036873"/>
    </source>
</evidence>
<gene>
    <name evidence="2" type="ORF">AKG39_14905</name>
</gene>
<dbReference type="InterPro" id="IPR036192">
    <property type="entry name" value="Cell_div_ZapA-like_sf"/>
</dbReference>
<dbReference type="SUPFAM" id="SSF102829">
    <property type="entry name" value="Cell division protein ZapA-like"/>
    <property type="match status" value="1"/>
</dbReference>
<dbReference type="InterPro" id="IPR053712">
    <property type="entry name" value="Bac_CellDiv_Activator"/>
</dbReference>
<reference evidence="3" key="1">
    <citation type="submission" date="2015-07" db="EMBL/GenBank/DDBJ databases">
        <title>Draft genome sequence of Acetobacterium bakii DSM 8293, a potential psychrophilic chemical producer through syngas fermentation.</title>
        <authorList>
            <person name="Song Y."/>
            <person name="Hwang S."/>
            <person name="Cho B.-K."/>
        </authorList>
    </citation>
    <scope>NUCLEOTIDE SEQUENCE [LARGE SCALE GENOMIC DNA]</scope>
    <source>
        <strain evidence="3">DSM 8239</strain>
    </source>
</reference>
<proteinExistence type="predicted"/>
<dbReference type="InterPro" id="IPR007838">
    <property type="entry name" value="Cell_div_ZapA-like"/>
</dbReference>
<evidence type="ECO:0000313" key="2">
    <source>
        <dbReference type="EMBL" id="KNZ40991.1"/>
    </source>
</evidence>
<feature type="coiled-coil region" evidence="1">
    <location>
        <begin position="100"/>
        <end position="141"/>
    </location>
</feature>